<organism evidence="2 3">
    <name type="scientific">Priestia koreensis</name>
    <dbReference type="NCBI Taxonomy" id="284581"/>
    <lineage>
        <taxon>Bacteria</taxon>
        <taxon>Bacillati</taxon>
        <taxon>Bacillota</taxon>
        <taxon>Bacilli</taxon>
        <taxon>Bacillales</taxon>
        <taxon>Bacillaceae</taxon>
        <taxon>Priestia</taxon>
    </lineage>
</organism>
<dbReference type="OrthoDB" id="384721at2"/>
<reference evidence="3" key="1">
    <citation type="submission" date="2015-08" db="EMBL/GenBank/DDBJ databases">
        <title>Fjat-14210 dsm16467.</title>
        <authorList>
            <person name="Liu B."/>
            <person name="Wang J."/>
            <person name="Zhu Y."/>
            <person name="Liu G."/>
            <person name="Chen Q."/>
            <person name="Chen Z."/>
            <person name="Lan J."/>
            <person name="Che J."/>
            <person name="Ge C."/>
            <person name="Shi H."/>
            <person name="Pan Z."/>
            <person name="Liu X."/>
        </authorList>
    </citation>
    <scope>NUCLEOTIDE SEQUENCE [LARGE SCALE GENOMIC DNA]</scope>
    <source>
        <strain evidence="3">DSM 16467</strain>
    </source>
</reference>
<dbReference type="PROSITE" id="PS51704">
    <property type="entry name" value="GP_PDE"/>
    <property type="match status" value="1"/>
</dbReference>
<dbReference type="Proteomes" id="UP000037558">
    <property type="component" value="Unassembled WGS sequence"/>
</dbReference>
<accession>A0A0M0KZF4</accession>
<dbReference type="RefSeq" id="WP_053402184.1">
    <property type="nucleotide sequence ID" value="NZ_LILC01000019.1"/>
</dbReference>
<evidence type="ECO:0000259" key="1">
    <source>
        <dbReference type="PROSITE" id="PS51704"/>
    </source>
</evidence>
<dbReference type="InterPro" id="IPR017946">
    <property type="entry name" value="PLC-like_Pdiesterase_TIM-brl"/>
</dbReference>
<dbReference type="EMBL" id="LILC01000019">
    <property type="protein sequence ID" value="KOO43977.1"/>
    <property type="molecule type" value="Genomic_DNA"/>
</dbReference>
<dbReference type="PANTHER" id="PTHR46211">
    <property type="entry name" value="GLYCEROPHOSPHORYL DIESTER PHOSPHODIESTERASE"/>
    <property type="match status" value="1"/>
</dbReference>
<gene>
    <name evidence="2" type="ORF">AMD01_14740</name>
</gene>
<dbReference type="GO" id="GO:0008081">
    <property type="term" value="F:phosphoric diester hydrolase activity"/>
    <property type="evidence" value="ECO:0007669"/>
    <property type="project" value="InterPro"/>
</dbReference>
<dbReference type="AlphaFoldDB" id="A0A0M0KZF4"/>
<dbReference type="SUPFAM" id="SSF51695">
    <property type="entry name" value="PLC-like phosphodiesterases"/>
    <property type="match status" value="1"/>
</dbReference>
<name>A0A0M0KZF4_9BACI</name>
<dbReference type="PANTHER" id="PTHR46211:SF1">
    <property type="entry name" value="GLYCEROPHOSPHODIESTER PHOSPHODIESTERASE, CYTOPLASMIC"/>
    <property type="match status" value="1"/>
</dbReference>
<dbReference type="PATRIC" id="fig|284581.3.peg.4019"/>
<dbReference type="Gene3D" id="3.20.20.190">
    <property type="entry name" value="Phosphatidylinositol (PI) phosphodiesterase"/>
    <property type="match status" value="1"/>
</dbReference>
<dbReference type="CDD" id="cd08563">
    <property type="entry name" value="GDPD_TtGDE_like"/>
    <property type="match status" value="1"/>
</dbReference>
<dbReference type="InterPro" id="IPR030395">
    <property type="entry name" value="GP_PDE_dom"/>
</dbReference>
<comment type="caution">
    <text evidence="2">The sequence shown here is derived from an EMBL/GenBank/DDBJ whole genome shotgun (WGS) entry which is preliminary data.</text>
</comment>
<keyword evidence="3" id="KW-1185">Reference proteome</keyword>
<sequence length="238" mass="26959">MEIYGHRGSAGTHPENTMISFQEAARVGAIGIELDVHMSKDGELMVIHDEKVDRTTGQKGYIKDMTYAQIRKLDASYKFKKKYGACPIPSLAEVLEWIATTPLLVNIELKNNVFEYRNLELVVLNMLYHYGLKDRVILSSFNHNSLVRAKSFDSTIPTAILYSYQLFEPWTYAQSVGADALHPNFRTLNDVIVSAAQHDRLAVRPYTVNNADKATELFQMGCDAIITDYPEKMRALFS</sequence>
<dbReference type="STRING" id="284581.AMD01_14740"/>
<evidence type="ECO:0000313" key="3">
    <source>
        <dbReference type="Proteomes" id="UP000037558"/>
    </source>
</evidence>
<evidence type="ECO:0000313" key="2">
    <source>
        <dbReference type="EMBL" id="KOO43977.1"/>
    </source>
</evidence>
<feature type="domain" description="GP-PDE" evidence="1">
    <location>
        <begin position="1"/>
        <end position="237"/>
    </location>
</feature>
<dbReference type="GO" id="GO:0006629">
    <property type="term" value="P:lipid metabolic process"/>
    <property type="evidence" value="ECO:0007669"/>
    <property type="project" value="InterPro"/>
</dbReference>
<protein>
    <recommendedName>
        <fullName evidence="1">GP-PDE domain-containing protein</fullName>
    </recommendedName>
</protein>
<dbReference type="Pfam" id="PF03009">
    <property type="entry name" value="GDPD"/>
    <property type="match status" value="1"/>
</dbReference>
<proteinExistence type="predicted"/>